<gene>
    <name evidence="5" type="ORF">K0U00_30960</name>
</gene>
<dbReference type="CDD" id="cd06267">
    <property type="entry name" value="PBP1_LacI_sugar_binding-like"/>
    <property type="match status" value="1"/>
</dbReference>
<sequence>PFTAVYAANDEMALGVYKACRETGIRIPEQLAVVGVDNNRISKYLTPTLTTVNQPKYAMGAIIAEKLIDQMNADEFAAKCVFKVDSELILRGSTEHRLK</sequence>
<keyword evidence="2" id="KW-0238">DNA-binding</keyword>
<dbReference type="Proteomes" id="UP001519887">
    <property type="component" value="Unassembled WGS sequence"/>
</dbReference>
<dbReference type="PANTHER" id="PTHR30146">
    <property type="entry name" value="LACI-RELATED TRANSCRIPTIONAL REPRESSOR"/>
    <property type="match status" value="1"/>
</dbReference>
<dbReference type="SUPFAM" id="SSF53822">
    <property type="entry name" value="Periplasmic binding protein-like I"/>
    <property type="match status" value="1"/>
</dbReference>
<evidence type="ECO:0000256" key="3">
    <source>
        <dbReference type="ARBA" id="ARBA00023163"/>
    </source>
</evidence>
<dbReference type="InterPro" id="IPR046335">
    <property type="entry name" value="LacI/GalR-like_sensor"/>
</dbReference>
<protein>
    <submittedName>
        <fullName evidence="5">Substrate-binding domain-containing protein</fullName>
    </submittedName>
</protein>
<organism evidence="5 6">
    <name type="scientific">Paenibacillus sepulcri</name>
    <dbReference type="NCBI Taxonomy" id="359917"/>
    <lineage>
        <taxon>Bacteria</taxon>
        <taxon>Bacillati</taxon>
        <taxon>Bacillota</taxon>
        <taxon>Bacilli</taxon>
        <taxon>Bacillales</taxon>
        <taxon>Paenibacillaceae</taxon>
        <taxon>Paenibacillus</taxon>
    </lineage>
</organism>
<feature type="domain" description="Transcriptional regulator LacI/GalR-like sensor" evidence="4">
    <location>
        <begin position="3"/>
        <end position="94"/>
    </location>
</feature>
<dbReference type="Gene3D" id="3.40.50.2300">
    <property type="match status" value="1"/>
</dbReference>
<evidence type="ECO:0000313" key="6">
    <source>
        <dbReference type="Proteomes" id="UP001519887"/>
    </source>
</evidence>
<reference evidence="5 6" key="1">
    <citation type="submission" date="2021-07" db="EMBL/GenBank/DDBJ databases">
        <title>Paenibacillus radiodurans sp. nov., isolated from the southeastern edge of Tengger Desert.</title>
        <authorList>
            <person name="Zhang G."/>
        </authorList>
    </citation>
    <scope>NUCLEOTIDE SEQUENCE [LARGE SCALE GENOMIC DNA]</scope>
    <source>
        <strain evidence="5 6">CCM 7311</strain>
    </source>
</reference>
<name>A0ABS7CBZ8_9BACL</name>
<dbReference type="PANTHER" id="PTHR30146:SF109">
    <property type="entry name" value="HTH-TYPE TRANSCRIPTIONAL REGULATOR GALS"/>
    <property type="match status" value="1"/>
</dbReference>
<feature type="non-terminal residue" evidence="5">
    <location>
        <position position="1"/>
    </location>
</feature>
<keyword evidence="6" id="KW-1185">Reference proteome</keyword>
<dbReference type="Pfam" id="PF13377">
    <property type="entry name" value="Peripla_BP_3"/>
    <property type="match status" value="1"/>
</dbReference>
<accession>A0ABS7CBZ8</accession>
<evidence type="ECO:0000259" key="4">
    <source>
        <dbReference type="Pfam" id="PF13377"/>
    </source>
</evidence>
<comment type="caution">
    <text evidence="5">The sequence shown here is derived from an EMBL/GenBank/DDBJ whole genome shotgun (WGS) entry which is preliminary data.</text>
</comment>
<evidence type="ECO:0000313" key="5">
    <source>
        <dbReference type="EMBL" id="MBW7458470.1"/>
    </source>
</evidence>
<dbReference type="InterPro" id="IPR028082">
    <property type="entry name" value="Peripla_BP_I"/>
</dbReference>
<proteinExistence type="predicted"/>
<evidence type="ECO:0000256" key="2">
    <source>
        <dbReference type="ARBA" id="ARBA00023125"/>
    </source>
</evidence>
<dbReference type="EMBL" id="JAHZIK010001209">
    <property type="protein sequence ID" value="MBW7458470.1"/>
    <property type="molecule type" value="Genomic_DNA"/>
</dbReference>
<evidence type="ECO:0000256" key="1">
    <source>
        <dbReference type="ARBA" id="ARBA00023015"/>
    </source>
</evidence>
<keyword evidence="3" id="KW-0804">Transcription</keyword>
<keyword evidence="1" id="KW-0805">Transcription regulation</keyword>